<evidence type="ECO:0000256" key="2">
    <source>
        <dbReference type="ARBA" id="ARBA00022475"/>
    </source>
</evidence>
<evidence type="ECO:0000313" key="8">
    <source>
        <dbReference type="EMBL" id="GAN53478.1"/>
    </source>
</evidence>
<feature type="transmembrane region" description="Helical" evidence="7">
    <location>
        <begin position="152"/>
        <end position="173"/>
    </location>
</feature>
<keyword evidence="3 7" id="KW-0812">Transmembrane</keyword>
<proteinExistence type="predicted"/>
<gene>
    <name evidence="8" type="ORF">Tasa_010_025</name>
</gene>
<feature type="region of interest" description="Disordered" evidence="6">
    <location>
        <begin position="340"/>
        <end position="360"/>
    </location>
</feature>
<reference evidence="8 9" key="1">
    <citation type="submission" date="2012-10" db="EMBL/GenBank/DDBJ databases">
        <title>Genome sequencing of Tanticharoenia sakaeratensis NBRC 103193.</title>
        <authorList>
            <person name="Azuma Y."/>
            <person name="Hadano H."/>
            <person name="Hirakawa H."/>
            <person name="Matsushita K."/>
        </authorList>
    </citation>
    <scope>NUCLEOTIDE SEQUENCE [LARGE SCALE GENOMIC DNA]</scope>
    <source>
        <strain evidence="8 9">NBRC 103193</strain>
    </source>
</reference>
<keyword evidence="9" id="KW-1185">Reference proteome</keyword>
<evidence type="ECO:0000256" key="6">
    <source>
        <dbReference type="SAM" id="MobiDB-lite"/>
    </source>
</evidence>
<keyword evidence="2" id="KW-1003">Cell membrane</keyword>
<dbReference type="InterPro" id="IPR022791">
    <property type="entry name" value="L-PG_synthase/AglD"/>
</dbReference>
<sequence>MKTLTLILTIVGIAVFTAITAWQGIGPVLDTVRHIGIGGFALMVAVQIAIDAGLGLAWRMACPDFAFWRLAGARLVRDAAGACLPFSQLGGMALGIRATLGPGNRKNPDGETHWPEAVSANIVDVTTEVLGQVAFIILALFCLVGHHGAHRYVWPVIAGACFLICGITGFIWTQQRGGASVRRIAGFLGNHIAAEWRTALIGNTDEFQRRLDALWARPWQIGLGAVTHLTVWMGSAGMTWLCYRLLGAHLSFTDAIAIEGVECGIMSASFLVPSSLGVQEAGYVGLGMIFGIDPKISLGLSLLRRGRDLVIGVPVLALWQGNEMRRLRHARALPATLHAEPDPDAFESESFEAHGSRRAS</sequence>
<protein>
    <recommendedName>
        <fullName evidence="10">HpnL family protein</fullName>
    </recommendedName>
</protein>
<feature type="transmembrane region" description="Helical" evidence="7">
    <location>
        <begin position="129"/>
        <end position="146"/>
    </location>
</feature>
<evidence type="ECO:0000256" key="5">
    <source>
        <dbReference type="ARBA" id="ARBA00023136"/>
    </source>
</evidence>
<dbReference type="EMBL" id="BALE01000010">
    <property type="protein sequence ID" value="GAN53478.1"/>
    <property type="molecule type" value="Genomic_DNA"/>
</dbReference>
<keyword evidence="4 7" id="KW-1133">Transmembrane helix</keyword>
<dbReference type="Proteomes" id="UP000032679">
    <property type="component" value="Unassembled WGS sequence"/>
</dbReference>
<evidence type="ECO:0008006" key="10">
    <source>
        <dbReference type="Google" id="ProtNLM"/>
    </source>
</evidence>
<dbReference type="GO" id="GO:0005886">
    <property type="term" value="C:plasma membrane"/>
    <property type="evidence" value="ECO:0007669"/>
    <property type="project" value="UniProtKB-SubCell"/>
</dbReference>
<dbReference type="RefSeq" id="WP_084712061.1">
    <property type="nucleotide sequence ID" value="NZ_BALE01000010.1"/>
</dbReference>
<evidence type="ECO:0000313" key="9">
    <source>
        <dbReference type="Proteomes" id="UP000032679"/>
    </source>
</evidence>
<comment type="subcellular location">
    <subcellularLocation>
        <location evidence="1">Cell membrane</location>
        <topology evidence="1">Multi-pass membrane protein</topology>
    </subcellularLocation>
</comment>
<accession>A0A0D6MJM6</accession>
<feature type="transmembrane region" description="Helical" evidence="7">
    <location>
        <begin position="37"/>
        <end position="58"/>
    </location>
</feature>
<evidence type="ECO:0000256" key="4">
    <source>
        <dbReference type="ARBA" id="ARBA00022989"/>
    </source>
</evidence>
<organism evidence="8 9">
    <name type="scientific">Tanticharoenia sakaeratensis NBRC 103193</name>
    <dbReference type="NCBI Taxonomy" id="1231623"/>
    <lineage>
        <taxon>Bacteria</taxon>
        <taxon>Pseudomonadati</taxon>
        <taxon>Pseudomonadota</taxon>
        <taxon>Alphaproteobacteria</taxon>
        <taxon>Acetobacterales</taxon>
        <taxon>Acetobacteraceae</taxon>
        <taxon>Tanticharoenia</taxon>
    </lineage>
</organism>
<evidence type="ECO:0000256" key="7">
    <source>
        <dbReference type="SAM" id="Phobius"/>
    </source>
</evidence>
<dbReference type="Pfam" id="PF03706">
    <property type="entry name" value="LPG_synthase_TM"/>
    <property type="match status" value="1"/>
</dbReference>
<dbReference type="OrthoDB" id="7348988at2"/>
<evidence type="ECO:0000256" key="1">
    <source>
        <dbReference type="ARBA" id="ARBA00004651"/>
    </source>
</evidence>
<dbReference type="NCBIfam" id="TIGR03476">
    <property type="entry name" value="HpnL"/>
    <property type="match status" value="1"/>
</dbReference>
<name>A0A0D6MJM6_9PROT</name>
<keyword evidence="5 7" id="KW-0472">Membrane</keyword>
<feature type="compositionally biased region" description="Basic and acidic residues" evidence="6">
    <location>
        <begin position="351"/>
        <end position="360"/>
    </location>
</feature>
<dbReference type="AlphaFoldDB" id="A0A0D6MJM6"/>
<comment type="caution">
    <text evidence="8">The sequence shown here is derived from an EMBL/GenBank/DDBJ whole genome shotgun (WGS) entry which is preliminary data.</text>
</comment>
<dbReference type="STRING" id="1231623.Tasa_010_025"/>
<evidence type="ECO:0000256" key="3">
    <source>
        <dbReference type="ARBA" id="ARBA00022692"/>
    </source>
</evidence>